<name>A0ABV7L8C2_9PROT</name>
<dbReference type="Pfam" id="PF01609">
    <property type="entry name" value="DDE_Tnp_1"/>
    <property type="match status" value="1"/>
</dbReference>
<dbReference type="SUPFAM" id="SSF53098">
    <property type="entry name" value="Ribonuclease H-like"/>
    <property type="match status" value="1"/>
</dbReference>
<gene>
    <name evidence="7" type="ORF">ACFOGJ_27025</name>
</gene>
<keyword evidence="2" id="KW-0815">Transposition</keyword>
<evidence type="ECO:0000256" key="1">
    <source>
        <dbReference type="ARBA" id="ARBA00010075"/>
    </source>
</evidence>
<proteinExistence type="inferred from homology"/>
<accession>A0ABV7L8C2</accession>
<feature type="domain" description="Transposase IS4-like" evidence="5">
    <location>
        <begin position="118"/>
        <end position="216"/>
    </location>
</feature>
<dbReference type="Proteomes" id="UP001595528">
    <property type="component" value="Unassembled WGS sequence"/>
</dbReference>
<dbReference type="Pfam" id="PF14294">
    <property type="entry name" value="DUF4372"/>
    <property type="match status" value="1"/>
</dbReference>
<protein>
    <submittedName>
        <fullName evidence="7">IS4 family transposase</fullName>
    </submittedName>
</protein>
<dbReference type="InterPro" id="IPR002559">
    <property type="entry name" value="Transposase_11"/>
</dbReference>
<dbReference type="PANTHER" id="PTHR33258:SF1">
    <property type="entry name" value="TRANSPOSASE INSL FOR INSERTION SEQUENCE ELEMENT IS186A-RELATED"/>
    <property type="match status" value="1"/>
</dbReference>
<evidence type="ECO:0000256" key="2">
    <source>
        <dbReference type="ARBA" id="ARBA00022578"/>
    </source>
</evidence>
<dbReference type="InterPro" id="IPR025399">
    <property type="entry name" value="DUF4372"/>
</dbReference>
<sequence length="228" mass="25228">MRHENSVFHDILKWVPWDVFDRLVDKHGSDHRVRRLRTRDQFIALLFGQLSGAVSLREVVGGLKSHEARLYHLGTRPVERSTLADANARRPNAVFGELLTTMVAQAQRGLRRKVGEGLYLIDSTGLYLAGGGAEWARFSAKVCGAKAHVIYDANADRPIYAAVTPANCHDITAAKAMPIVPGSTYVFDLGYYDYGWWAKLDAAGCRIVTRFKTNTPLSVTSENAVPEG</sequence>
<dbReference type="InterPro" id="IPR012337">
    <property type="entry name" value="RNaseH-like_sf"/>
</dbReference>
<evidence type="ECO:0000259" key="5">
    <source>
        <dbReference type="Pfam" id="PF01609"/>
    </source>
</evidence>
<feature type="non-terminal residue" evidence="7">
    <location>
        <position position="228"/>
    </location>
</feature>
<dbReference type="NCBIfam" id="NF033592">
    <property type="entry name" value="transpos_IS4_1"/>
    <property type="match status" value="1"/>
</dbReference>
<comment type="similarity">
    <text evidence="1">Belongs to the transposase 11 family.</text>
</comment>
<comment type="caution">
    <text evidence="7">The sequence shown here is derived from an EMBL/GenBank/DDBJ whole genome shotgun (WGS) entry which is preliminary data.</text>
</comment>
<keyword evidence="8" id="KW-1185">Reference proteome</keyword>
<keyword evidence="4" id="KW-0233">DNA recombination</keyword>
<dbReference type="EMBL" id="JBHRTR010000052">
    <property type="protein sequence ID" value="MFC3230928.1"/>
    <property type="molecule type" value="Genomic_DNA"/>
</dbReference>
<dbReference type="RefSeq" id="WP_379906397.1">
    <property type="nucleotide sequence ID" value="NZ_JBHRTR010000052.1"/>
</dbReference>
<keyword evidence="3" id="KW-0238">DNA-binding</keyword>
<dbReference type="InterPro" id="IPR047952">
    <property type="entry name" value="Transpos_IS4"/>
</dbReference>
<evidence type="ECO:0000313" key="8">
    <source>
        <dbReference type="Proteomes" id="UP001595528"/>
    </source>
</evidence>
<dbReference type="PANTHER" id="PTHR33258">
    <property type="entry name" value="TRANSPOSASE INSL FOR INSERTION SEQUENCE ELEMENT IS186A-RELATED"/>
    <property type="match status" value="1"/>
</dbReference>
<evidence type="ECO:0000313" key="7">
    <source>
        <dbReference type="EMBL" id="MFC3230928.1"/>
    </source>
</evidence>
<organism evidence="7 8">
    <name type="scientific">Marinibaculum pumilum</name>
    <dbReference type="NCBI Taxonomy" id="1766165"/>
    <lineage>
        <taxon>Bacteria</taxon>
        <taxon>Pseudomonadati</taxon>
        <taxon>Pseudomonadota</taxon>
        <taxon>Alphaproteobacteria</taxon>
        <taxon>Rhodospirillales</taxon>
        <taxon>Rhodospirillaceae</taxon>
        <taxon>Marinibaculum</taxon>
    </lineage>
</organism>
<feature type="domain" description="DUF4372" evidence="6">
    <location>
        <begin position="3"/>
        <end position="76"/>
    </location>
</feature>
<evidence type="ECO:0000259" key="6">
    <source>
        <dbReference type="Pfam" id="PF14294"/>
    </source>
</evidence>
<evidence type="ECO:0000256" key="3">
    <source>
        <dbReference type="ARBA" id="ARBA00023125"/>
    </source>
</evidence>
<reference evidence="8" key="1">
    <citation type="journal article" date="2019" name="Int. J. Syst. Evol. Microbiol.">
        <title>The Global Catalogue of Microorganisms (GCM) 10K type strain sequencing project: providing services to taxonomists for standard genome sequencing and annotation.</title>
        <authorList>
            <consortium name="The Broad Institute Genomics Platform"/>
            <consortium name="The Broad Institute Genome Sequencing Center for Infectious Disease"/>
            <person name="Wu L."/>
            <person name="Ma J."/>
        </authorList>
    </citation>
    <scope>NUCLEOTIDE SEQUENCE [LARGE SCALE GENOMIC DNA]</scope>
    <source>
        <strain evidence="8">KCTC 42964</strain>
    </source>
</reference>
<evidence type="ECO:0000256" key="4">
    <source>
        <dbReference type="ARBA" id="ARBA00023172"/>
    </source>
</evidence>